<keyword evidence="3" id="KW-1185">Reference proteome</keyword>
<feature type="chain" id="PRO_5046826597" evidence="1">
    <location>
        <begin position="16"/>
        <end position="701"/>
    </location>
</feature>
<name>A0ABU5VWA6_9BACT</name>
<dbReference type="Proteomes" id="UP001302274">
    <property type="component" value="Unassembled WGS sequence"/>
</dbReference>
<organism evidence="2 3">
    <name type="scientific">Bacteriovorax antarcticus</name>
    <dbReference type="NCBI Taxonomy" id="3088717"/>
    <lineage>
        <taxon>Bacteria</taxon>
        <taxon>Pseudomonadati</taxon>
        <taxon>Bdellovibrionota</taxon>
        <taxon>Bacteriovoracia</taxon>
        <taxon>Bacteriovoracales</taxon>
        <taxon>Bacteriovoracaceae</taxon>
        <taxon>Bacteriovorax</taxon>
    </lineage>
</organism>
<proteinExistence type="predicted"/>
<dbReference type="SUPFAM" id="SSF69318">
    <property type="entry name" value="Integrin alpha N-terminal domain"/>
    <property type="match status" value="1"/>
</dbReference>
<evidence type="ECO:0000313" key="3">
    <source>
        <dbReference type="Proteomes" id="UP001302274"/>
    </source>
</evidence>
<sequence length="701" mass="78186">MFILLLILFMNPLQAQTAPGTLEKGIISFLREIPTEDNKELLELTLKRESKNLATRFKAAAVFGTVYELAEYCYLGDKLTCDLSAAILNDAKDDCHSFSSENNVLCSDVRNTRLNQCEKIKDPFLASVCFKKLLPACRSDMVCLIAWSFAFREDAERLRTSSPTIIKVFNADFKESKEIFLSDLKIFPAKKIIKPDIVEAPGFPAPVRMTDFITAKKEKSKVVAKNKPSFKPLTILKGAFSPNLRQLIHPWTRGEGLTVVDWDGDGFLDVFTVDGENLLFFKNINGTEFKKFSINFPAFGLKGFLIDVSVADLDDNGVPAILVQSYPKTLYVLRWFKERNSFLTEIVTLPNQSRTHALVKFKSGLGIVFPGWSAIGSAPNPSATDYIARYNKRDWTFEKLPSSEAPSLGVSVIERAPGQSTLVINRDLEGGTDFYDVQGDSLVKLPDTKKMNYFSHSAALLRTSKNEDLWVTAGLGGLGKDSDSVKREGQAAPRQFEECQNNWKDEEKEFCVMRLSRTLTSLWPSLCTLNKTQELAKICLAQNEIPGIRGVKMPNPFKFKLQFFKNLTAPVIDEGATKLGSEVGQIWHVSPLQSPSMEGFLMSEARTNASKARKLWWMGVTKTGMQKAELTNSLGLQAPYDATQFALGDFDKDGQLDMAFKSGNDMVFLKGDTGGDSSLTKNLQSGHQSRTLIKIPVNFKE</sequence>
<dbReference type="EMBL" id="JAYGJQ010000002">
    <property type="protein sequence ID" value="MEA9356663.1"/>
    <property type="molecule type" value="Genomic_DNA"/>
</dbReference>
<keyword evidence="1" id="KW-0732">Signal</keyword>
<dbReference type="RefSeq" id="WP_323576485.1">
    <property type="nucleotide sequence ID" value="NZ_JAYGJQ010000002.1"/>
</dbReference>
<gene>
    <name evidence="2" type="ORF">SHI21_10625</name>
</gene>
<evidence type="ECO:0000313" key="2">
    <source>
        <dbReference type="EMBL" id="MEA9356663.1"/>
    </source>
</evidence>
<dbReference type="InterPro" id="IPR028994">
    <property type="entry name" value="Integrin_alpha_N"/>
</dbReference>
<feature type="signal peptide" evidence="1">
    <location>
        <begin position="1"/>
        <end position="15"/>
    </location>
</feature>
<comment type="caution">
    <text evidence="2">The sequence shown here is derived from an EMBL/GenBank/DDBJ whole genome shotgun (WGS) entry which is preliminary data.</text>
</comment>
<reference evidence="2 3" key="1">
    <citation type="submission" date="2023-11" db="EMBL/GenBank/DDBJ databases">
        <title>A Novel Polar Bacteriovorax (B. antarcticus) Isolated from the Biocrust in Antarctica.</title>
        <authorList>
            <person name="Mun W."/>
            <person name="Choi S.Y."/>
            <person name="Mitchell R.J."/>
        </authorList>
    </citation>
    <scope>NUCLEOTIDE SEQUENCE [LARGE SCALE GENOMIC DNA]</scope>
    <source>
        <strain evidence="2 3">PP10</strain>
    </source>
</reference>
<evidence type="ECO:0000256" key="1">
    <source>
        <dbReference type="SAM" id="SignalP"/>
    </source>
</evidence>
<protein>
    <submittedName>
        <fullName evidence="2">VCBS repeat-containing protein</fullName>
    </submittedName>
</protein>
<accession>A0ABU5VWA6</accession>